<protein>
    <submittedName>
        <fullName evidence="1">Uncharacterized protein</fullName>
    </submittedName>
</protein>
<dbReference type="OrthoDB" id="5515706at2"/>
<dbReference type="RefSeq" id="WP_147850006.1">
    <property type="nucleotide sequence ID" value="NZ_VDUZ01000035.1"/>
</dbReference>
<evidence type="ECO:0000313" key="1">
    <source>
        <dbReference type="EMBL" id="TXL72184.1"/>
    </source>
</evidence>
<evidence type="ECO:0000313" key="2">
    <source>
        <dbReference type="Proteomes" id="UP000321638"/>
    </source>
</evidence>
<gene>
    <name evidence="1" type="ORF">FHP25_26505</name>
</gene>
<keyword evidence="2" id="KW-1185">Reference proteome</keyword>
<comment type="caution">
    <text evidence="1">The sequence shown here is derived from an EMBL/GenBank/DDBJ whole genome shotgun (WGS) entry which is preliminary data.</text>
</comment>
<dbReference type="AlphaFoldDB" id="A0A5C8PFV7"/>
<proteinExistence type="predicted"/>
<reference evidence="1 2" key="1">
    <citation type="submission" date="2019-06" db="EMBL/GenBank/DDBJ databases">
        <title>New taxonomy in bacterial strain CC-CFT640, isolated from vineyard.</title>
        <authorList>
            <person name="Lin S.-Y."/>
            <person name="Tsai C.-F."/>
            <person name="Young C.-C."/>
        </authorList>
    </citation>
    <scope>NUCLEOTIDE SEQUENCE [LARGE SCALE GENOMIC DNA]</scope>
    <source>
        <strain evidence="1 2">CC-CFT640</strain>
    </source>
</reference>
<name>A0A5C8PFV7_9HYPH</name>
<organism evidence="1 2">
    <name type="scientific">Vineibacter terrae</name>
    <dbReference type="NCBI Taxonomy" id="2586908"/>
    <lineage>
        <taxon>Bacteria</taxon>
        <taxon>Pseudomonadati</taxon>
        <taxon>Pseudomonadota</taxon>
        <taxon>Alphaproteobacteria</taxon>
        <taxon>Hyphomicrobiales</taxon>
        <taxon>Vineibacter</taxon>
    </lineage>
</organism>
<sequence length="142" mass="15696">MRLDLVVYDAHGKTRGYACLRLDLDQCQWFVESDDQRAWQHAGFSDCGPFEVKDDDLIWLWEREVGNPKQNTAVLTDIPTIEMAAGQTGTGRIVTGNIRQFHGGTLHWTIVEQLPAPAPASVLVQLTSRMPGIALAPELPAA</sequence>
<dbReference type="Proteomes" id="UP000321638">
    <property type="component" value="Unassembled WGS sequence"/>
</dbReference>
<dbReference type="EMBL" id="VDUZ01000035">
    <property type="protein sequence ID" value="TXL72184.1"/>
    <property type="molecule type" value="Genomic_DNA"/>
</dbReference>
<accession>A0A5C8PFV7</accession>